<dbReference type="WBParaSite" id="JU765_v2.g20668.t1">
    <property type="protein sequence ID" value="JU765_v2.g20668.t1"/>
    <property type="gene ID" value="JU765_v2.g20668"/>
</dbReference>
<evidence type="ECO:0000313" key="2">
    <source>
        <dbReference type="WBParaSite" id="JU765_v2.g20668.t1"/>
    </source>
</evidence>
<organism evidence="1 2">
    <name type="scientific">Panagrolaimus sp. JU765</name>
    <dbReference type="NCBI Taxonomy" id="591449"/>
    <lineage>
        <taxon>Eukaryota</taxon>
        <taxon>Metazoa</taxon>
        <taxon>Ecdysozoa</taxon>
        <taxon>Nematoda</taxon>
        <taxon>Chromadorea</taxon>
        <taxon>Rhabditida</taxon>
        <taxon>Tylenchina</taxon>
        <taxon>Panagrolaimomorpha</taxon>
        <taxon>Panagrolaimoidea</taxon>
        <taxon>Panagrolaimidae</taxon>
        <taxon>Panagrolaimus</taxon>
    </lineage>
</organism>
<proteinExistence type="predicted"/>
<reference evidence="2" key="1">
    <citation type="submission" date="2022-11" db="UniProtKB">
        <authorList>
            <consortium name="WormBaseParasite"/>
        </authorList>
    </citation>
    <scope>IDENTIFICATION</scope>
</reference>
<protein>
    <submittedName>
        <fullName evidence="2">Uncharacterized protein</fullName>
    </submittedName>
</protein>
<name>A0AC34QZH2_9BILA</name>
<evidence type="ECO:0000313" key="1">
    <source>
        <dbReference type="Proteomes" id="UP000887576"/>
    </source>
</evidence>
<dbReference type="Proteomes" id="UP000887576">
    <property type="component" value="Unplaced"/>
</dbReference>
<sequence>MATKRRKTEFTLPPPSSPKKPKQSLDPSVISSFGFENEPDDVIAVMEHVSFRKREKPKFEEHVFKGKKKIYSTKHETAPDVTFVGKEDANEYYDYCIVKYNRSRKKVLEIKPASLLRFEGKTRVDSDELKGIKKKKSVNLTADHSITSDNYLKNRQALTSQFGSVQKNKMLEASIRRKVNGGTLSIMAESTFESKNAVEKVDKGDIFVKTESSSMPVPNRKTTIPSQIYEKTLFYTKEEVAHNGEIAQKFFKDNSDVSKLIGKDISPVLAKLAMKVHSDIDNYTECILYLKFLIYAALARELATNTKRKYIYCSQIFSSFPKLVVDECLGENFKAKKDAQQKISYTLFEKDRLFAWFLCLWLVLNNQTVPVTAVPLAVGLAEKTTTKILRALGCEIVTASNDELMMYESSKMAKLVGPPPDELKRKTPRKSFR</sequence>
<accession>A0AC34QZH2</accession>